<dbReference type="PANTHER" id="PTHR10039:SF14">
    <property type="entry name" value="NACHT DOMAIN-CONTAINING PROTEIN"/>
    <property type="match status" value="1"/>
</dbReference>
<dbReference type="InParanoid" id="A0A409XZ82"/>
<organism evidence="3 4">
    <name type="scientific">Gymnopilus dilepis</name>
    <dbReference type="NCBI Taxonomy" id="231916"/>
    <lineage>
        <taxon>Eukaryota</taxon>
        <taxon>Fungi</taxon>
        <taxon>Dikarya</taxon>
        <taxon>Basidiomycota</taxon>
        <taxon>Agaricomycotina</taxon>
        <taxon>Agaricomycetes</taxon>
        <taxon>Agaricomycetidae</taxon>
        <taxon>Agaricales</taxon>
        <taxon>Agaricineae</taxon>
        <taxon>Hymenogastraceae</taxon>
        <taxon>Gymnopilus</taxon>
    </lineage>
</organism>
<name>A0A409XZ82_9AGAR</name>
<keyword evidence="4" id="KW-1185">Reference proteome</keyword>
<evidence type="ECO:0000256" key="1">
    <source>
        <dbReference type="ARBA" id="ARBA00022737"/>
    </source>
</evidence>
<protein>
    <recommendedName>
        <fullName evidence="2">Nephrocystin 3-like N-terminal domain-containing protein</fullName>
    </recommendedName>
</protein>
<dbReference type="STRING" id="231916.A0A409XZ82"/>
<sequence>MNGNHTNLHMFSNAQDVQIHSGNFQINNVTNHTGEGAIKAGLNLLQERIAAGAFHDSEERFDPPKCHPRTREAVIEKIRGWVNDRSKQSYFMWLYGPAGAGKSAIAQTIAELCTEVEELAGSFFFSRNADDRNVETFFISTIVYQLTLSIPEIRPAVGLTMENDPKLLARSLKAQAKALITKPMNDLASTEQGRQVLHGRPRFIIVDGLDECRSAESQQYVLDVLAGIAKELTVPLYFLIASRPEQHIREAFADDPLLTLTVPLNLDDSYQPDADIKRFLESKFGDIRRKHPQKLYLPIPWPTEEDLTNLVNKSSGQFIYASTVAKYVESKKHSPPERLQIVFGLTTNPSKDSPFAELDALYKHIFKTVENIEKVTDVLNFLLLHPLPANTQKMATIGQYLFYKPGEIDLIVGDLHSIIAVPPPGDSDAELRFFHASMSDFLVDPARSEKFFIKQDEAYTKVLLLTLKHMRAPSDELDSKIVHETFTRCYSKANPTTELLKALYDFDIYEHFDARFSLGNGDSWGEVPRLLAWLKGKQHPDYEKDLLDYNLGNIERFLRAKLVPWPKGVAISLDLENSATPVGTLKFS</sequence>
<dbReference type="Proteomes" id="UP000284706">
    <property type="component" value="Unassembled WGS sequence"/>
</dbReference>
<feature type="domain" description="Nephrocystin 3-like N-terminal" evidence="2">
    <location>
        <begin position="77"/>
        <end position="243"/>
    </location>
</feature>
<dbReference type="Pfam" id="PF24883">
    <property type="entry name" value="NPHP3_N"/>
    <property type="match status" value="1"/>
</dbReference>
<gene>
    <name evidence="3" type="ORF">CVT26_004722</name>
</gene>
<dbReference type="OrthoDB" id="4760524at2759"/>
<dbReference type="SUPFAM" id="SSF52540">
    <property type="entry name" value="P-loop containing nucleoside triphosphate hydrolases"/>
    <property type="match status" value="1"/>
</dbReference>
<proteinExistence type="predicted"/>
<reference evidence="3 4" key="1">
    <citation type="journal article" date="2018" name="Evol. Lett.">
        <title>Horizontal gene cluster transfer increased hallucinogenic mushroom diversity.</title>
        <authorList>
            <person name="Reynolds H.T."/>
            <person name="Vijayakumar V."/>
            <person name="Gluck-Thaler E."/>
            <person name="Korotkin H.B."/>
            <person name="Matheny P.B."/>
            <person name="Slot J.C."/>
        </authorList>
    </citation>
    <scope>NUCLEOTIDE SEQUENCE [LARGE SCALE GENOMIC DNA]</scope>
    <source>
        <strain evidence="3 4">SRW20</strain>
    </source>
</reference>
<accession>A0A409XZ82</accession>
<dbReference type="PANTHER" id="PTHR10039">
    <property type="entry name" value="AMELOGENIN"/>
    <property type="match status" value="1"/>
</dbReference>
<comment type="caution">
    <text evidence="3">The sequence shown here is derived from an EMBL/GenBank/DDBJ whole genome shotgun (WGS) entry which is preliminary data.</text>
</comment>
<evidence type="ECO:0000313" key="4">
    <source>
        <dbReference type="Proteomes" id="UP000284706"/>
    </source>
</evidence>
<dbReference type="EMBL" id="NHYE01001396">
    <property type="protein sequence ID" value="PPQ96090.1"/>
    <property type="molecule type" value="Genomic_DNA"/>
</dbReference>
<evidence type="ECO:0000313" key="3">
    <source>
        <dbReference type="EMBL" id="PPQ96090.1"/>
    </source>
</evidence>
<dbReference type="AlphaFoldDB" id="A0A409XZ82"/>
<evidence type="ECO:0000259" key="2">
    <source>
        <dbReference type="Pfam" id="PF24883"/>
    </source>
</evidence>
<dbReference type="InterPro" id="IPR027417">
    <property type="entry name" value="P-loop_NTPase"/>
</dbReference>
<keyword evidence="1" id="KW-0677">Repeat</keyword>
<dbReference type="InterPro" id="IPR056884">
    <property type="entry name" value="NPHP3-like_N"/>
</dbReference>
<dbReference type="Gene3D" id="3.40.50.300">
    <property type="entry name" value="P-loop containing nucleotide triphosphate hydrolases"/>
    <property type="match status" value="1"/>
</dbReference>